<name>A0A564SJG4_9FIRM</name>
<evidence type="ECO:0000313" key="1">
    <source>
        <dbReference type="EMBL" id="VUW94953.1"/>
    </source>
</evidence>
<organism evidence="1 2">
    <name type="scientific">Blautia obeum</name>
    <dbReference type="NCBI Taxonomy" id="40520"/>
    <lineage>
        <taxon>Bacteria</taxon>
        <taxon>Bacillati</taxon>
        <taxon>Bacillota</taxon>
        <taxon>Clostridia</taxon>
        <taxon>Lachnospirales</taxon>
        <taxon>Lachnospiraceae</taxon>
        <taxon>Blautia</taxon>
    </lineage>
</organism>
<keyword evidence="2" id="KW-1185">Reference proteome</keyword>
<dbReference type="AlphaFoldDB" id="A0A564SJG4"/>
<proteinExistence type="predicted"/>
<gene>
    <name evidence="1" type="ORF">ROSSTS7063_00652</name>
</gene>
<protein>
    <submittedName>
        <fullName evidence="1">Uncharacterized protein</fullName>
    </submittedName>
</protein>
<dbReference type="EMBL" id="CABHNB010000010">
    <property type="protein sequence ID" value="VUW94953.1"/>
    <property type="molecule type" value="Genomic_DNA"/>
</dbReference>
<sequence>MGKEQIFLQGEVIVQNDKYVLQERFTIEVISMLYLHGYLATAETECVARSDWCKEEYHHCEYGIHRCCDV</sequence>
<evidence type="ECO:0000313" key="2">
    <source>
        <dbReference type="Proteomes" id="UP000409147"/>
    </source>
</evidence>
<dbReference type="Proteomes" id="UP000409147">
    <property type="component" value="Unassembled WGS sequence"/>
</dbReference>
<accession>A0A564SJG4</accession>
<reference evidence="1 2" key="1">
    <citation type="submission" date="2019-07" db="EMBL/GenBank/DDBJ databases">
        <authorList>
            <person name="Hibberd C M."/>
            <person name="Gehrig L. J."/>
            <person name="Chang H.-W."/>
            <person name="Venkatesh S."/>
        </authorList>
    </citation>
    <scope>NUCLEOTIDE SEQUENCE [LARGE SCALE GENOMIC DNA]</scope>
    <source>
        <strain evidence="1">Ruminococcus_obeum_SSTS_Bg7063</strain>
    </source>
</reference>